<dbReference type="Pfam" id="PF10957">
    <property type="entry name" value="Spore_Cse60"/>
    <property type="match status" value="1"/>
</dbReference>
<protein>
    <submittedName>
        <fullName evidence="1">Sporulation protein Cse60</fullName>
    </submittedName>
</protein>
<evidence type="ECO:0000313" key="1">
    <source>
        <dbReference type="EMBL" id="DAF86089.1"/>
    </source>
</evidence>
<reference evidence="1" key="1">
    <citation type="journal article" date="2021" name="Proc. Natl. Acad. Sci. U.S.A.">
        <title>A Catalog of Tens of Thousands of Viruses from Human Metagenomes Reveals Hidden Associations with Chronic Diseases.</title>
        <authorList>
            <person name="Tisza M.J."/>
            <person name="Buck C.B."/>
        </authorList>
    </citation>
    <scope>NUCLEOTIDE SEQUENCE</scope>
    <source>
        <strain evidence="1">CtGJ32</strain>
    </source>
</reference>
<dbReference type="InterPro" id="IPR020296">
    <property type="entry name" value="Spore_Cse60"/>
</dbReference>
<sequence length="63" mass="7153">MAIKTREVYTETGDKCSIDTAINMYLSSGYVEELIDIKYQMVAIDVGDRTIVRTSALIIYKGW</sequence>
<proteinExistence type="predicted"/>
<accession>A0A8S5TV54</accession>
<name>A0A8S5TV54_9CAUD</name>
<organism evidence="1">
    <name type="scientific">Siphoviridae sp. ctGJ32</name>
    <dbReference type="NCBI Taxonomy" id="2825409"/>
    <lineage>
        <taxon>Viruses</taxon>
        <taxon>Duplodnaviria</taxon>
        <taxon>Heunggongvirae</taxon>
        <taxon>Uroviricota</taxon>
        <taxon>Caudoviricetes</taxon>
    </lineage>
</organism>
<dbReference type="EMBL" id="BK015936">
    <property type="protein sequence ID" value="DAF86089.1"/>
    <property type="molecule type" value="Genomic_DNA"/>
</dbReference>